<evidence type="ECO:0000256" key="1">
    <source>
        <dbReference type="ARBA" id="ARBA00009981"/>
    </source>
</evidence>
<evidence type="ECO:0000256" key="2">
    <source>
        <dbReference type="SAM" id="MobiDB-lite"/>
    </source>
</evidence>
<evidence type="ECO:0000313" key="3">
    <source>
        <dbReference type="EMBL" id="GAA1748038.1"/>
    </source>
</evidence>
<dbReference type="SUPFAM" id="SSF143120">
    <property type="entry name" value="YefM-like"/>
    <property type="match status" value="1"/>
</dbReference>
<protein>
    <recommendedName>
        <fullName evidence="5">Antitoxin</fullName>
    </recommendedName>
</protein>
<accession>A0ABP4W685</accession>
<keyword evidence="4" id="KW-1185">Reference proteome</keyword>
<dbReference type="Gene3D" id="3.40.1620.10">
    <property type="entry name" value="YefM-like domain"/>
    <property type="match status" value="1"/>
</dbReference>
<gene>
    <name evidence="3" type="ORF">GCM10009681_19070</name>
</gene>
<dbReference type="InterPro" id="IPR036165">
    <property type="entry name" value="YefM-like_sf"/>
</dbReference>
<dbReference type="InterPro" id="IPR051416">
    <property type="entry name" value="phD-YefM_TA_antitoxins"/>
</dbReference>
<dbReference type="PANTHER" id="PTHR35377">
    <property type="entry name" value="ANTITOXIN VAPB49-RELATED-RELATED"/>
    <property type="match status" value="1"/>
</dbReference>
<evidence type="ECO:0000313" key="4">
    <source>
        <dbReference type="Proteomes" id="UP001500655"/>
    </source>
</evidence>
<comment type="caution">
    <text evidence="3">The sequence shown here is derived from an EMBL/GenBank/DDBJ whole genome shotgun (WGS) entry which is preliminary data.</text>
</comment>
<dbReference type="RefSeq" id="WP_344079033.1">
    <property type="nucleotide sequence ID" value="NZ_BAAALS010000007.1"/>
</dbReference>
<comment type="similarity">
    <text evidence="1">Belongs to the phD/YefM antitoxin family.</text>
</comment>
<proteinExistence type="inferred from homology"/>
<reference evidence="4" key="1">
    <citation type="journal article" date="2019" name="Int. J. Syst. Evol. Microbiol.">
        <title>The Global Catalogue of Microorganisms (GCM) 10K type strain sequencing project: providing services to taxonomists for standard genome sequencing and annotation.</title>
        <authorList>
            <consortium name="The Broad Institute Genomics Platform"/>
            <consortium name="The Broad Institute Genome Sequencing Center for Infectious Disease"/>
            <person name="Wu L."/>
            <person name="Ma J."/>
        </authorList>
    </citation>
    <scope>NUCLEOTIDE SEQUENCE [LARGE SCALE GENOMIC DNA]</scope>
    <source>
        <strain evidence="4">JCM 13249</strain>
    </source>
</reference>
<feature type="compositionally biased region" description="Basic and acidic residues" evidence="2">
    <location>
        <begin position="71"/>
        <end position="92"/>
    </location>
</feature>
<organism evidence="3 4">
    <name type="scientific">Luedemannella helvata</name>
    <dbReference type="NCBI Taxonomy" id="349315"/>
    <lineage>
        <taxon>Bacteria</taxon>
        <taxon>Bacillati</taxon>
        <taxon>Actinomycetota</taxon>
        <taxon>Actinomycetes</taxon>
        <taxon>Micromonosporales</taxon>
        <taxon>Micromonosporaceae</taxon>
        <taxon>Luedemannella</taxon>
    </lineage>
</organism>
<dbReference type="NCBIfam" id="TIGR01552">
    <property type="entry name" value="phd_fam"/>
    <property type="match status" value="1"/>
</dbReference>
<name>A0ABP4W685_9ACTN</name>
<dbReference type="EMBL" id="BAAALS010000007">
    <property type="protein sequence ID" value="GAA1748038.1"/>
    <property type="molecule type" value="Genomic_DNA"/>
</dbReference>
<dbReference type="Proteomes" id="UP001500655">
    <property type="component" value="Unassembled WGS sequence"/>
</dbReference>
<sequence length="92" mass="10064">MATIGLRELTHHTAAIARRVREGETIIVTDRGTPVIRMVPATPADDVLARLEAAGRLIPAANPGYLPEPVDTGHRPERDATDVISEDRDDRF</sequence>
<feature type="region of interest" description="Disordered" evidence="2">
    <location>
        <begin position="60"/>
        <end position="92"/>
    </location>
</feature>
<evidence type="ECO:0008006" key="5">
    <source>
        <dbReference type="Google" id="ProtNLM"/>
    </source>
</evidence>